<keyword evidence="7 13" id="KW-0418">Kinase</keyword>
<evidence type="ECO:0000256" key="1">
    <source>
        <dbReference type="ARBA" id="ARBA00000085"/>
    </source>
</evidence>
<feature type="domain" description="Histidine kinase" evidence="11">
    <location>
        <begin position="249"/>
        <end position="459"/>
    </location>
</feature>
<dbReference type="SMART" id="SM00388">
    <property type="entry name" value="HisKA"/>
    <property type="match status" value="1"/>
</dbReference>
<evidence type="ECO:0000256" key="2">
    <source>
        <dbReference type="ARBA" id="ARBA00004236"/>
    </source>
</evidence>
<dbReference type="InterPro" id="IPR003594">
    <property type="entry name" value="HATPase_dom"/>
</dbReference>
<keyword evidence="4" id="KW-0597">Phosphoprotein</keyword>
<dbReference type="AlphaFoldDB" id="A0A1I1CL48"/>
<comment type="subcellular location">
    <subcellularLocation>
        <location evidence="2">Cell membrane</location>
    </subcellularLocation>
</comment>
<evidence type="ECO:0000313" key="13">
    <source>
        <dbReference type="EMBL" id="SFB62766.1"/>
    </source>
</evidence>
<proteinExistence type="predicted"/>
<dbReference type="SUPFAM" id="SSF55874">
    <property type="entry name" value="ATPase domain of HSP90 chaperone/DNA topoisomerase II/histidine kinase"/>
    <property type="match status" value="1"/>
</dbReference>
<dbReference type="Gene3D" id="3.30.565.10">
    <property type="entry name" value="Histidine kinase-like ATPase, C-terminal domain"/>
    <property type="match status" value="1"/>
</dbReference>
<protein>
    <recommendedName>
        <fullName evidence="3">histidine kinase</fullName>
        <ecNumber evidence="3">2.7.13.3</ecNumber>
    </recommendedName>
</protein>
<name>A0A1I1CL48_9PSEU</name>
<gene>
    <name evidence="13" type="ORF">SAMN05216266_13156</name>
</gene>
<dbReference type="RefSeq" id="WP_091679184.1">
    <property type="nucleotide sequence ID" value="NZ_FOKG01000031.1"/>
</dbReference>
<keyword evidence="6 10" id="KW-0812">Transmembrane</keyword>
<dbReference type="Pfam" id="PF00672">
    <property type="entry name" value="HAMP"/>
    <property type="match status" value="1"/>
</dbReference>
<evidence type="ECO:0000259" key="11">
    <source>
        <dbReference type="PROSITE" id="PS50109"/>
    </source>
</evidence>
<dbReference type="PRINTS" id="PR00344">
    <property type="entry name" value="BCTRLSENSOR"/>
</dbReference>
<evidence type="ECO:0000256" key="4">
    <source>
        <dbReference type="ARBA" id="ARBA00022553"/>
    </source>
</evidence>
<dbReference type="SUPFAM" id="SSF47384">
    <property type="entry name" value="Homodimeric domain of signal transducing histidine kinase"/>
    <property type="match status" value="1"/>
</dbReference>
<dbReference type="EMBL" id="FOKG01000031">
    <property type="protein sequence ID" value="SFB62766.1"/>
    <property type="molecule type" value="Genomic_DNA"/>
</dbReference>
<evidence type="ECO:0000259" key="12">
    <source>
        <dbReference type="PROSITE" id="PS50885"/>
    </source>
</evidence>
<dbReference type="GO" id="GO:0000155">
    <property type="term" value="F:phosphorelay sensor kinase activity"/>
    <property type="evidence" value="ECO:0007669"/>
    <property type="project" value="InterPro"/>
</dbReference>
<keyword evidence="14" id="KW-1185">Reference proteome</keyword>
<keyword evidence="10" id="KW-0472">Membrane</keyword>
<feature type="domain" description="HAMP" evidence="12">
    <location>
        <begin position="189"/>
        <end position="241"/>
    </location>
</feature>
<dbReference type="CDD" id="cd00075">
    <property type="entry name" value="HATPase"/>
    <property type="match status" value="1"/>
</dbReference>
<keyword evidence="9" id="KW-0902">Two-component regulatory system</keyword>
<dbReference type="STRING" id="490629.SAMN05216266_13156"/>
<dbReference type="InterPro" id="IPR005467">
    <property type="entry name" value="His_kinase_dom"/>
</dbReference>
<dbReference type="PROSITE" id="PS50885">
    <property type="entry name" value="HAMP"/>
    <property type="match status" value="1"/>
</dbReference>
<dbReference type="Gene3D" id="1.10.287.130">
    <property type="match status" value="1"/>
</dbReference>
<dbReference type="PANTHER" id="PTHR43711">
    <property type="entry name" value="TWO-COMPONENT HISTIDINE KINASE"/>
    <property type="match status" value="1"/>
</dbReference>
<evidence type="ECO:0000256" key="5">
    <source>
        <dbReference type="ARBA" id="ARBA00022679"/>
    </source>
</evidence>
<dbReference type="FunFam" id="3.30.565.10:FF:000006">
    <property type="entry name" value="Sensor histidine kinase WalK"/>
    <property type="match status" value="1"/>
</dbReference>
<dbReference type="Proteomes" id="UP000243799">
    <property type="component" value="Unassembled WGS sequence"/>
</dbReference>
<dbReference type="PANTHER" id="PTHR43711:SF1">
    <property type="entry name" value="HISTIDINE KINASE 1"/>
    <property type="match status" value="1"/>
</dbReference>
<dbReference type="PROSITE" id="PS50109">
    <property type="entry name" value="HIS_KIN"/>
    <property type="match status" value="1"/>
</dbReference>
<dbReference type="SMART" id="SM00304">
    <property type="entry name" value="HAMP"/>
    <property type="match status" value="1"/>
</dbReference>
<dbReference type="CDD" id="cd06225">
    <property type="entry name" value="HAMP"/>
    <property type="match status" value="1"/>
</dbReference>
<keyword evidence="5" id="KW-0808">Transferase</keyword>
<comment type="catalytic activity">
    <reaction evidence="1">
        <text>ATP + protein L-histidine = ADP + protein N-phospho-L-histidine.</text>
        <dbReference type="EC" id="2.7.13.3"/>
    </reaction>
</comment>
<evidence type="ECO:0000256" key="9">
    <source>
        <dbReference type="ARBA" id="ARBA00023012"/>
    </source>
</evidence>
<evidence type="ECO:0000256" key="8">
    <source>
        <dbReference type="ARBA" id="ARBA00022989"/>
    </source>
</evidence>
<evidence type="ECO:0000256" key="7">
    <source>
        <dbReference type="ARBA" id="ARBA00022777"/>
    </source>
</evidence>
<dbReference type="SMART" id="SM00387">
    <property type="entry name" value="HATPase_c"/>
    <property type="match status" value="1"/>
</dbReference>
<sequence>MAKLRWAVRSGRYSRRIAVAFLVTAVAAAALTAILVNLAIDTRFGTYLQSQQQAREQQIAAVLAAEYRRVGQWRRESLDELAPAFAMSGATVEVLDRSGNRVWTSSAAAMSPAMSAMHREMMGMPSPAPQRRLPIVVGGEQVGSTVVRVPQAALPAADREFRDSVNWLLLGGAVTAGMLALLVGLALTRRTTAQVGELTAATNERAAGRRERRATVYVNDEIGELAESFNSMADAVTREDELRLAFASDVAHELRTPLTILQTQVEAIRDGLSAPDSAVFESLHEEILRLGRLVADLETLADAGAAGFTLHRREVALRPLVEDVLDSVANQMAVKNLELGTDLGEVTANVDDVRLRQVLDNLLSNALKFTPDGGQIAVALDQRDRHAELTVADDGPGIPPDELPHVFERFFRGARSSAAGSGIGLAIAAELVAAHGGEIVVESEPGHGSSFLVRLPLSTPDHNQA</sequence>
<accession>A0A1I1CL48</accession>
<evidence type="ECO:0000313" key="14">
    <source>
        <dbReference type="Proteomes" id="UP000243799"/>
    </source>
</evidence>
<dbReference type="OrthoDB" id="9757990at2"/>
<evidence type="ECO:0000256" key="10">
    <source>
        <dbReference type="SAM" id="Phobius"/>
    </source>
</evidence>
<dbReference type="GO" id="GO:0005886">
    <property type="term" value="C:plasma membrane"/>
    <property type="evidence" value="ECO:0007669"/>
    <property type="project" value="UniProtKB-SubCell"/>
</dbReference>
<dbReference type="Gene3D" id="6.10.340.10">
    <property type="match status" value="1"/>
</dbReference>
<feature type="transmembrane region" description="Helical" evidence="10">
    <location>
        <begin position="167"/>
        <end position="187"/>
    </location>
</feature>
<dbReference type="InterPro" id="IPR004358">
    <property type="entry name" value="Sig_transdc_His_kin-like_C"/>
</dbReference>
<evidence type="ECO:0000256" key="3">
    <source>
        <dbReference type="ARBA" id="ARBA00012438"/>
    </source>
</evidence>
<dbReference type="InterPro" id="IPR036890">
    <property type="entry name" value="HATPase_C_sf"/>
</dbReference>
<evidence type="ECO:0000256" key="6">
    <source>
        <dbReference type="ARBA" id="ARBA00022692"/>
    </source>
</evidence>
<reference evidence="14" key="1">
    <citation type="submission" date="2016-10" db="EMBL/GenBank/DDBJ databases">
        <authorList>
            <person name="Varghese N."/>
            <person name="Submissions S."/>
        </authorList>
    </citation>
    <scope>NUCLEOTIDE SEQUENCE [LARGE SCALE GENOMIC DNA]</scope>
    <source>
        <strain evidence="14">CGMCC 4.3568</strain>
    </source>
</reference>
<dbReference type="InterPro" id="IPR050736">
    <property type="entry name" value="Sensor_HK_Regulatory"/>
</dbReference>
<dbReference type="CDD" id="cd00082">
    <property type="entry name" value="HisKA"/>
    <property type="match status" value="1"/>
</dbReference>
<dbReference type="Pfam" id="PF02518">
    <property type="entry name" value="HATPase_c"/>
    <property type="match status" value="1"/>
</dbReference>
<organism evidence="13 14">
    <name type="scientific">Amycolatopsis marina</name>
    <dbReference type="NCBI Taxonomy" id="490629"/>
    <lineage>
        <taxon>Bacteria</taxon>
        <taxon>Bacillati</taxon>
        <taxon>Actinomycetota</taxon>
        <taxon>Actinomycetes</taxon>
        <taxon>Pseudonocardiales</taxon>
        <taxon>Pseudonocardiaceae</taxon>
        <taxon>Amycolatopsis</taxon>
    </lineage>
</organism>
<keyword evidence="8 10" id="KW-1133">Transmembrane helix</keyword>
<dbReference type="SUPFAM" id="SSF158472">
    <property type="entry name" value="HAMP domain-like"/>
    <property type="match status" value="1"/>
</dbReference>
<dbReference type="EC" id="2.7.13.3" evidence="3"/>
<dbReference type="InterPro" id="IPR036097">
    <property type="entry name" value="HisK_dim/P_sf"/>
</dbReference>
<dbReference type="InterPro" id="IPR003661">
    <property type="entry name" value="HisK_dim/P_dom"/>
</dbReference>
<dbReference type="Pfam" id="PF00512">
    <property type="entry name" value="HisKA"/>
    <property type="match status" value="1"/>
</dbReference>
<dbReference type="InterPro" id="IPR003660">
    <property type="entry name" value="HAMP_dom"/>
</dbReference>